<dbReference type="VEuPathDB" id="VectorBase:GAUT023809"/>
<accession>A0A1A9V2P1</accession>
<dbReference type="SUPFAM" id="SSF68993">
    <property type="entry name" value="FAT domain of focal adhesion kinase"/>
    <property type="match status" value="1"/>
</dbReference>
<protein>
    <recommendedName>
        <fullName evidence="1">Focal AT domain-containing protein</fullName>
    </recommendedName>
</protein>
<dbReference type="GO" id="GO:0004713">
    <property type="term" value="F:protein tyrosine kinase activity"/>
    <property type="evidence" value="ECO:0007669"/>
    <property type="project" value="InterPro"/>
</dbReference>
<evidence type="ECO:0000313" key="3">
    <source>
        <dbReference type="Proteomes" id="UP000078200"/>
    </source>
</evidence>
<dbReference type="Gene3D" id="1.20.120.330">
    <property type="entry name" value="Nucleotidyltransferases domain 2"/>
    <property type="match status" value="1"/>
</dbReference>
<organism evidence="2 3">
    <name type="scientific">Glossina austeni</name>
    <name type="common">Savannah tsetse fly</name>
    <dbReference type="NCBI Taxonomy" id="7395"/>
    <lineage>
        <taxon>Eukaryota</taxon>
        <taxon>Metazoa</taxon>
        <taxon>Ecdysozoa</taxon>
        <taxon>Arthropoda</taxon>
        <taxon>Hexapoda</taxon>
        <taxon>Insecta</taxon>
        <taxon>Pterygota</taxon>
        <taxon>Neoptera</taxon>
        <taxon>Endopterygota</taxon>
        <taxon>Diptera</taxon>
        <taxon>Brachycera</taxon>
        <taxon>Muscomorpha</taxon>
        <taxon>Hippoboscoidea</taxon>
        <taxon>Glossinidae</taxon>
        <taxon>Glossina</taxon>
    </lineage>
</organism>
<reference evidence="2" key="1">
    <citation type="submission" date="2020-05" db="UniProtKB">
        <authorList>
            <consortium name="EnsemblMetazoa"/>
        </authorList>
    </citation>
    <scope>IDENTIFICATION</scope>
    <source>
        <strain evidence="2">TTRI</strain>
    </source>
</reference>
<dbReference type="EnsemblMetazoa" id="GAUT023809-RA">
    <property type="protein sequence ID" value="GAUT023809-PA"/>
    <property type="gene ID" value="GAUT023809"/>
</dbReference>
<keyword evidence="3" id="KW-1185">Reference proteome</keyword>
<dbReference type="GO" id="GO:0005925">
    <property type="term" value="C:focal adhesion"/>
    <property type="evidence" value="ECO:0007669"/>
    <property type="project" value="InterPro"/>
</dbReference>
<evidence type="ECO:0000313" key="2">
    <source>
        <dbReference type="EnsemblMetazoa" id="GAUT023809-PA"/>
    </source>
</evidence>
<proteinExistence type="predicted"/>
<evidence type="ECO:0000259" key="1">
    <source>
        <dbReference type="Pfam" id="PF03623"/>
    </source>
</evidence>
<feature type="domain" description="Focal AT" evidence="1">
    <location>
        <begin position="11"/>
        <end position="39"/>
    </location>
</feature>
<sequence>MKKGGSFAASVDTGMLSAAHVLAMDAKNLLDVVDTIKQRYESIFTEYYSSLAIATTSNAPVCELLNEDGYQIMQKHSLEPFYLNSNEVHAGLINNQLHHVSSLVEKPELVSNKNSKFANSFSDEHQSLKIVEEIGTSSETNSSKL</sequence>
<name>A0A1A9V2P1_GLOAU</name>
<dbReference type="Pfam" id="PF03623">
    <property type="entry name" value="Focal_AT"/>
    <property type="match status" value="1"/>
</dbReference>
<dbReference type="InterPro" id="IPR005189">
    <property type="entry name" value="Focal_adhesion_kin_target_dom"/>
</dbReference>
<dbReference type="InterPro" id="IPR036137">
    <property type="entry name" value="Focal_adhe_kin_target_dom_sf"/>
</dbReference>
<dbReference type="GO" id="GO:0007172">
    <property type="term" value="P:signal complex assembly"/>
    <property type="evidence" value="ECO:0007669"/>
    <property type="project" value="InterPro"/>
</dbReference>
<dbReference type="STRING" id="7395.A0A1A9V2P1"/>
<dbReference type="AlphaFoldDB" id="A0A1A9V2P1"/>
<dbReference type="Proteomes" id="UP000078200">
    <property type="component" value="Unassembled WGS sequence"/>
</dbReference>